<proteinExistence type="predicted"/>
<dbReference type="Proteomes" id="UP001465755">
    <property type="component" value="Unassembled WGS sequence"/>
</dbReference>
<dbReference type="EMBL" id="JALJOQ010000063">
    <property type="protein sequence ID" value="KAK9803046.1"/>
    <property type="molecule type" value="Genomic_DNA"/>
</dbReference>
<organism evidence="1 2">
    <name type="scientific">Symbiochloris irregularis</name>
    <dbReference type="NCBI Taxonomy" id="706552"/>
    <lineage>
        <taxon>Eukaryota</taxon>
        <taxon>Viridiplantae</taxon>
        <taxon>Chlorophyta</taxon>
        <taxon>core chlorophytes</taxon>
        <taxon>Trebouxiophyceae</taxon>
        <taxon>Trebouxiales</taxon>
        <taxon>Trebouxiaceae</taxon>
        <taxon>Symbiochloris</taxon>
    </lineage>
</organism>
<sequence>MLSSLPRDAQGRVTFAQADALPSSPVDQAGFRCSELLIGLQPSIVWDQQSAMTSKWAELPSEILSYILEHLSSKDHGAALQPTVGAHGCQIFCR</sequence>
<reference evidence="1 2" key="1">
    <citation type="journal article" date="2024" name="Nat. Commun.">
        <title>Phylogenomics reveals the evolutionary origins of lichenization in chlorophyte algae.</title>
        <authorList>
            <person name="Puginier C."/>
            <person name="Libourel C."/>
            <person name="Otte J."/>
            <person name="Skaloud P."/>
            <person name="Haon M."/>
            <person name="Grisel S."/>
            <person name="Petersen M."/>
            <person name="Berrin J.G."/>
            <person name="Delaux P.M."/>
            <person name="Dal Grande F."/>
            <person name="Keller J."/>
        </authorList>
    </citation>
    <scope>NUCLEOTIDE SEQUENCE [LARGE SCALE GENOMIC DNA]</scope>
    <source>
        <strain evidence="1 2">SAG 2036</strain>
    </source>
</reference>
<name>A0AAW1NZS5_9CHLO</name>
<evidence type="ECO:0008006" key="3">
    <source>
        <dbReference type="Google" id="ProtNLM"/>
    </source>
</evidence>
<evidence type="ECO:0000313" key="2">
    <source>
        <dbReference type="Proteomes" id="UP001465755"/>
    </source>
</evidence>
<gene>
    <name evidence="1" type="ORF">WJX73_000952</name>
</gene>
<evidence type="ECO:0000313" key="1">
    <source>
        <dbReference type="EMBL" id="KAK9803046.1"/>
    </source>
</evidence>
<protein>
    <recommendedName>
        <fullName evidence="3">F-box domain-containing protein</fullName>
    </recommendedName>
</protein>
<accession>A0AAW1NZS5</accession>
<keyword evidence="2" id="KW-1185">Reference proteome</keyword>
<dbReference type="AlphaFoldDB" id="A0AAW1NZS5"/>
<comment type="caution">
    <text evidence="1">The sequence shown here is derived from an EMBL/GenBank/DDBJ whole genome shotgun (WGS) entry which is preliminary data.</text>
</comment>